<dbReference type="InterPro" id="IPR003369">
    <property type="entry name" value="TatA/B/E"/>
</dbReference>
<comment type="subcellular location">
    <subcellularLocation>
        <location evidence="1 9">Cell membrane</location>
        <topology evidence="1 9">Single-pass membrane protein</topology>
    </subcellularLocation>
</comment>
<evidence type="ECO:0000256" key="6">
    <source>
        <dbReference type="ARBA" id="ARBA00022989"/>
    </source>
</evidence>
<evidence type="ECO:0000256" key="5">
    <source>
        <dbReference type="ARBA" id="ARBA00022927"/>
    </source>
</evidence>
<evidence type="ECO:0000256" key="3">
    <source>
        <dbReference type="ARBA" id="ARBA00022475"/>
    </source>
</evidence>
<keyword evidence="5 9" id="KW-0653">Protein transport</keyword>
<comment type="caution">
    <text evidence="11">The sequence shown here is derived from an EMBL/GenBank/DDBJ whole genome shotgun (WGS) entry which is preliminary data.</text>
</comment>
<dbReference type="Pfam" id="PF02416">
    <property type="entry name" value="TatA_B_E"/>
    <property type="match status" value="1"/>
</dbReference>
<organism evidence="11 12">
    <name type="scientific">Brevibacterium daeguense</name>
    <dbReference type="NCBI Taxonomy" id="909936"/>
    <lineage>
        <taxon>Bacteria</taxon>
        <taxon>Bacillati</taxon>
        <taxon>Actinomycetota</taxon>
        <taxon>Actinomycetes</taxon>
        <taxon>Micrococcales</taxon>
        <taxon>Brevibacteriaceae</taxon>
        <taxon>Brevibacterium</taxon>
    </lineage>
</organism>
<accession>A0ABP8ENG5</accession>
<dbReference type="RefSeq" id="WP_236863382.1">
    <property type="nucleotide sequence ID" value="NZ_BAABAZ010000012.1"/>
</dbReference>
<evidence type="ECO:0000256" key="10">
    <source>
        <dbReference type="SAM" id="MobiDB-lite"/>
    </source>
</evidence>
<feature type="transmembrane region" description="Helical" evidence="9">
    <location>
        <begin position="6"/>
        <end position="26"/>
    </location>
</feature>
<dbReference type="HAMAP" id="MF_00236">
    <property type="entry name" value="TatA_E"/>
    <property type="match status" value="1"/>
</dbReference>
<evidence type="ECO:0000256" key="7">
    <source>
        <dbReference type="ARBA" id="ARBA00023010"/>
    </source>
</evidence>
<comment type="function">
    <text evidence="9">Part of the twin-arginine translocation (Tat) system that transports large folded proteins containing a characteristic twin-arginine motif in their signal peptide across membranes. TatA could form the protein-conducting channel of the Tat system.</text>
</comment>
<dbReference type="Proteomes" id="UP001501586">
    <property type="component" value="Unassembled WGS sequence"/>
</dbReference>
<evidence type="ECO:0000313" key="11">
    <source>
        <dbReference type="EMBL" id="GAA4285549.1"/>
    </source>
</evidence>
<dbReference type="NCBIfam" id="TIGR01411">
    <property type="entry name" value="tatAE"/>
    <property type="match status" value="1"/>
</dbReference>
<evidence type="ECO:0000256" key="2">
    <source>
        <dbReference type="ARBA" id="ARBA00022448"/>
    </source>
</evidence>
<dbReference type="InterPro" id="IPR006312">
    <property type="entry name" value="TatA/E"/>
</dbReference>
<keyword evidence="7 9" id="KW-0811">Translocation</keyword>
<keyword evidence="4 9" id="KW-0812">Transmembrane</keyword>
<keyword evidence="8 9" id="KW-0472">Membrane</keyword>
<proteinExistence type="inferred from homology"/>
<evidence type="ECO:0000313" key="12">
    <source>
        <dbReference type="Proteomes" id="UP001501586"/>
    </source>
</evidence>
<dbReference type="PANTHER" id="PTHR42982">
    <property type="entry name" value="SEC-INDEPENDENT PROTEIN TRANSLOCASE PROTEIN TATA"/>
    <property type="match status" value="1"/>
</dbReference>
<evidence type="ECO:0000256" key="4">
    <source>
        <dbReference type="ARBA" id="ARBA00022692"/>
    </source>
</evidence>
<dbReference type="PANTHER" id="PTHR42982:SF8">
    <property type="entry name" value="SEC-INDEPENDENT PROTEIN TRANSLOCASE PROTEIN TATA"/>
    <property type="match status" value="1"/>
</dbReference>
<keyword evidence="6 9" id="KW-1133">Transmembrane helix</keyword>
<reference evidence="12" key="1">
    <citation type="journal article" date="2019" name="Int. J. Syst. Evol. Microbiol.">
        <title>The Global Catalogue of Microorganisms (GCM) 10K type strain sequencing project: providing services to taxonomists for standard genome sequencing and annotation.</title>
        <authorList>
            <consortium name="The Broad Institute Genomics Platform"/>
            <consortium name="The Broad Institute Genome Sequencing Center for Infectious Disease"/>
            <person name="Wu L."/>
            <person name="Ma J."/>
        </authorList>
    </citation>
    <scope>NUCLEOTIDE SEQUENCE [LARGE SCALE GENOMIC DNA]</scope>
    <source>
        <strain evidence="12">JCM 17458</strain>
    </source>
</reference>
<sequence length="95" mass="10449">MRPEPIHIIILIIVILLVFGAPKLPMIAKNLGKSMKIFKSEVKDLRNDDSNTTASHEITDASQSTAQAPTAQAPSEAPHAEAPVRDQTDEKHRQQ</sequence>
<evidence type="ECO:0000256" key="9">
    <source>
        <dbReference type="HAMAP-Rule" id="MF_00236"/>
    </source>
</evidence>
<dbReference type="NCBIfam" id="NF001854">
    <property type="entry name" value="PRK00575.1"/>
    <property type="match status" value="1"/>
</dbReference>
<evidence type="ECO:0000256" key="8">
    <source>
        <dbReference type="ARBA" id="ARBA00023136"/>
    </source>
</evidence>
<comment type="similarity">
    <text evidence="9">Belongs to the TatA/E family.</text>
</comment>
<protein>
    <recommendedName>
        <fullName evidence="9">Sec-independent protein translocase protein TatA</fullName>
    </recommendedName>
</protein>
<feature type="compositionally biased region" description="Low complexity" evidence="10">
    <location>
        <begin position="60"/>
        <end position="77"/>
    </location>
</feature>
<keyword evidence="3 9" id="KW-1003">Cell membrane</keyword>
<comment type="subunit">
    <text evidence="9">The Tat system comprises two distinct complexes: a TatABC complex, containing multiple copies of TatA, TatB and TatC subunits, and a separate TatA complex, containing only TatA subunits. Substrates initially bind to the TatABC complex, which probably triggers association of the separate TatA complex to form the active translocon.</text>
</comment>
<gene>
    <name evidence="9 11" type="primary">tatA</name>
    <name evidence="11" type="ORF">GCM10022261_30800</name>
</gene>
<keyword evidence="12" id="KW-1185">Reference proteome</keyword>
<name>A0ABP8ENG5_9MICO</name>
<feature type="region of interest" description="Disordered" evidence="10">
    <location>
        <begin position="46"/>
        <end position="95"/>
    </location>
</feature>
<dbReference type="EMBL" id="BAABAZ010000012">
    <property type="protein sequence ID" value="GAA4285549.1"/>
    <property type="molecule type" value="Genomic_DNA"/>
</dbReference>
<feature type="compositionally biased region" description="Basic and acidic residues" evidence="10">
    <location>
        <begin position="78"/>
        <end position="95"/>
    </location>
</feature>
<dbReference type="Gene3D" id="1.20.5.3310">
    <property type="match status" value="1"/>
</dbReference>
<evidence type="ECO:0000256" key="1">
    <source>
        <dbReference type="ARBA" id="ARBA00004162"/>
    </source>
</evidence>
<keyword evidence="2 9" id="KW-0813">Transport</keyword>